<organism evidence="2 3">
    <name type="scientific">Lacihabitans soyangensis</name>
    <dbReference type="NCBI Taxonomy" id="869394"/>
    <lineage>
        <taxon>Bacteria</taxon>
        <taxon>Pseudomonadati</taxon>
        <taxon>Bacteroidota</taxon>
        <taxon>Cytophagia</taxon>
        <taxon>Cytophagales</taxon>
        <taxon>Leadbetterellaceae</taxon>
        <taxon>Lacihabitans</taxon>
    </lineage>
</organism>
<dbReference type="EMBL" id="RJUF01000004">
    <property type="protein sequence ID" value="MCP9761902.1"/>
    <property type="molecule type" value="Genomic_DNA"/>
</dbReference>
<feature type="transmembrane region" description="Helical" evidence="1">
    <location>
        <begin position="276"/>
        <end position="294"/>
    </location>
</feature>
<keyword evidence="3" id="KW-1185">Reference proteome</keyword>
<gene>
    <name evidence="2" type="ORF">EGI31_02965</name>
</gene>
<feature type="transmembrane region" description="Helical" evidence="1">
    <location>
        <begin position="185"/>
        <end position="208"/>
    </location>
</feature>
<evidence type="ECO:0000256" key="1">
    <source>
        <dbReference type="SAM" id="Phobius"/>
    </source>
</evidence>
<dbReference type="AlphaFoldDB" id="A0AAE3KR58"/>
<sequence length="300" mass="32687">MLYLALSILFSVLLLVNFRIFPKFNISTFQAIAFNYPVCFLTGMLLMPEGQRFQLDLSQNWTLYSLALGVGFIITFILSGLATQKIGMTITSMANNVSLVIPVLFSLLVFGSGGKTFDWINYLGLVLAVVSVAIATFKSGSDTSTKANFWLQGGLALAVFLMYGITNTAINYLNITYIADASKVVPVTLVMVLGAAVSGLILLIFKILNGSEKIEVKNIVAALTLGVPNFLSFYFLILTLGYFGNSGAFVYPIYNMGVILVSAFVAILFFKEKVSILNKLGLFLAVIAILMISWQEVFGT</sequence>
<evidence type="ECO:0000313" key="2">
    <source>
        <dbReference type="EMBL" id="MCP9761902.1"/>
    </source>
</evidence>
<feature type="transmembrane region" description="Helical" evidence="1">
    <location>
        <begin position="249"/>
        <end position="269"/>
    </location>
</feature>
<dbReference type="SUPFAM" id="SSF103481">
    <property type="entry name" value="Multidrug resistance efflux transporter EmrE"/>
    <property type="match status" value="2"/>
</dbReference>
<comment type="caution">
    <text evidence="2">The sequence shown here is derived from an EMBL/GenBank/DDBJ whole genome shotgun (WGS) entry which is preliminary data.</text>
</comment>
<protein>
    <submittedName>
        <fullName evidence="2">DMT family transporter</fullName>
    </submittedName>
</protein>
<dbReference type="Proteomes" id="UP001204144">
    <property type="component" value="Unassembled WGS sequence"/>
</dbReference>
<keyword evidence="1" id="KW-0472">Membrane</keyword>
<dbReference type="Gene3D" id="1.10.3730.20">
    <property type="match status" value="1"/>
</dbReference>
<keyword evidence="1" id="KW-0812">Transmembrane</keyword>
<dbReference type="RefSeq" id="WP_255035646.1">
    <property type="nucleotide sequence ID" value="NZ_RJUF01000004.1"/>
</dbReference>
<feature type="transmembrane region" description="Helical" evidence="1">
    <location>
        <begin position="61"/>
        <end position="81"/>
    </location>
</feature>
<name>A0AAE3KR58_9BACT</name>
<accession>A0AAE3KR58</accession>
<evidence type="ECO:0000313" key="3">
    <source>
        <dbReference type="Proteomes" id="UP001204144"/>
    </source>
</evidence>
<feature type="transmembrane region" description="Helical" evidence="1">
    <location>
        <begin position="93"/>
        <end position="113"/>
    </location>
</feature>
<dbReference type="InterPro" id="IPR037185">
    <property type="entry name" value="EmrE-like"/>
</dbReference>
<feature type="transmembrane region" description="Helical" evidence="1">
    <location>
        <begin position="119"/>
        <end position="137"/>
    </location>
</feature>
<feature type="transmembrane region" description="Helical" evidence="1">
    <location>
        <begin position="220"/>
        <end position="243"/>
    </location>
</feature>
<proteinExistence type="predicted"/>
<keyword evidence="1" id="KW-1133">Transmembrane helix</keyword>
<feature type="transmembrane region" description="Helical" evidence="1">
    <location>
        <begin position="149"/>
        <end position="173"/>
    </location>
</feature>
<reference evidence="2 3" key="1">
    <citation type="submission" date="2018-11" db="EMBL/GenBank/DDBJ databases">
        <title>Novel bacteria species description.</title>
        <authorList>
            <person name="Han J.-H."/>
        </authorList>
    </citation>
    <scope>NUCLEOTIDE SEQUENCE [LARGE SCALE GENOMIC DNA]</scope>
    <source>
        <strain evidence="2 3">KCTC23259</strain>
    </source>
</reference>